<dbReference type="Proteomes" id="UP001235343">
    <property type="component" value="Unassembled WGS sequence"/>
</dbReference>
<dbReference type="PANTHER" id="PTHR43610:SF1">
    <property type="entry name" value="N-ACETYLTRANSFERASE DOMAIN-CONTAINING PROTEIN"/>
    <property type="match status" value="1"/>
</dbReference>
<name>A0ABT7L960_9BACI</name>
<evidence type="ECO:0000259" key="1">
    <source>
        <dbReference type="Pfam" id="PF13302"/>
    </source>
</evidence>
<dbReference type="PANTHER" id="PTHR43610">
    <property type="entry name" value="BLL6696 PROTEIN"/>
    <property type="match status" value="1"/>
</dbReference>
<protein>
    <submittedName>
        <fullName evidence="2">GNAT family protein</fullName>
        <ecNumber evidence="2">2.-.-.-</ecNumber>
    </submittedName>
</protein>
<evidence type="ECO:0000313" key="2">
    <source>
        <dbReference type="EMBL" id="MDL4842403.1"/>
    </source>
</evidence>
<proteinExistence type="predicted"/>
<reference evidence="2 3" key="1">
    <citation type="submission" date="2023-06" db="EMBL/GenBank/DDBJ databases">
        <title>Aquibacillus rhizosphaerae LR5S19.</title>
        <authorList>
            <person name="Sun J.-Q."/>
        </authorList>
    </citation>
    <scope>NUCLEOTIDE SEQUENCE [LARGE SCALE GENOMIC DNA]</scope>
    <source>
        <strain evidence="2 3">LR5S19</strain>
    </source>
</reference>
<dbReference type="InterPro" id="IPR000182">
    <property type="entry name" value="GNAT_dom"/>
</dbReference>
<comment type="caution">
    <text evidence="2">The sequence shown here is derived from an EMBL/GenBank/DDBJ whole genome shotgun (WGS) entry which is preliminary data.</text>
</comment>
<dbReference type="RefSeq" id="WP_285933676.1">
    <property type="nucleotide sequence ID" value="NZ_JASTZU010000058.1"/>
</dbReference>
<dbReference type="Gene3D" id="3.40.630.30">
    <property type="match status" value="1"/>
</dbReference>
<dbReference type="EC" id="2.-.-.-" evidence="2"/>
<accession>A0ABT7L960</accession>
<dbReference type="GO" id="GO:0016740">
    <property type="term" value="F:transferase activity"/>
    <property type="evidence" value="ECO:0007669"/>
    <property type="project" value="UniProtKB-KW"/>
</dbReference>
<dbReference type="EMBL" id="JASTZU010000058">
    <property type="protein sequence ID" value="MDL4842403.1"/>
    <property type="molecule type" value="Genomic_DNA"/>
</dbReference>
<gene>
    <name evidence="2" type="ORF">QQS35_18350</name>
</gene>
<sequence length="187" mass="22182">MNFVHLQGERVSLIPLEVEQTDLLFQCSRSPEIWANLPIKIHTEKEMDNFVRTAISGRERGEEFPYAVFDNKLNKMVGMTRYLRISKLHKNLNVGWTWYSPDVWRTQVNTESKYLLLKYAFEVWNAVRVEIITISTHHRSQKAIERLGAKKEGVLRKKYNGLDYVVYSIIDENWNDVKEHIETLLRR</sequence>
<organism evidence="2 3">
    <name type="scientific">Aquibacillus rhizosphaerae</name>
    <dbReference type="NCBI Taxonomy" id="3051431"/>
    <lineage>
        <taxon>Bacteria</taxon>
        <taxon>Bacillati</taxon>
        <taxon>Bacillota</taxon>
        <taxon>Bacilli</taxon>
        <taxon>Bacillales</taxon>
        <taxon>Bacillaceae</taxon>
        <taxon>Aquibacillus</taxon>
    </lineage>
</organism>
<evidence type="ECO:0000313" key="3">
    <source>
        <dbReference type="Proteomes" id="UP001235343"/>
    </source>
</evidence>
<keyword evidence="2" id="KW-0808">Transferase</keyword>
<dbReference type="SUPFAM" id="SSF55729">
    <property type="entry name" value="Acyl-CoA N-acyltransferases (Nat)"/>
    <property type="match status" value="1"/>
</dbReference>
<dbReference type="Pfam" id="PF13302">
    <property type="entry name" value="Acetyltransf_3"/>
    <property type="match status" value="1"/>
</dbReference>
<keyword evidence="3" id="KW-1185">Reference proteome</keyword>
<feature type="domain" description="N-acetyltransferase" evidence="1">
    <location>
        <begin position="10"/>
        <end position="150"/>
    </location>
</feature>
<dbReference type="InterPro" id="IPR016181">
    <property type="entry name" value="Acyl_CoA_acyltransferase"/>
</dbReference>